<dbReference type="GO" id="GO:0070819">
    <property type="term" value="F:menaquinone-dependent protoporphyrinogen oxidase activity"/>
    <property type="evidence" value="ECO:0007669"/>
    <property type="project" value="TreeGrafter"/>
</dbReference>
<dbReference type="Proteomes" id="UP000630660">
    <property type="component" value="Unassembled WGS sequence"/>
</dbReference>
<dbReference type="PANTHER" id="PTHR38030:SF2">
    <property type="entry name" value="PROTOPORPHYRINOGEN IX DEHYDROGENASE [QUINONE]"/>
    <property type="match status" value="1"/>
</dbReference>
<dbReference type="InterPro" id="IPR052200">
    <property type="entry name" value="Protoporphyrinogen_IX_DH"/>
</dbReference>
<dbReference type="InterPro" id="IPR008254">
    <property type="entry name" value="Flavodoxin/NO_synth"/>
</dbReference>
<accession>A0A9D5K8U6</accession>
<comment type="caution">
    <text evidence="2">The sequence shown here is derived from an EMBL/GenBank/DDBJ whole genome shotgun (WGS) entry which is preliminary data.</text>
</comment>
<dbReference type="Pfam" id="PF12724">
    <property type="entry name" value="Flavodoxin_5"/>
    <property type="match status" value="1"/>
</dbReference>
<dbReference type="InterPro" id="IPR029039">
    <property type="entry name" value="Flavoprotein-like_sf"/>
</dbReference>
<dbReference type="GO" id="GO:0006783">
    <property type="term" value="P:heme biosynthetic process"/>
    <property type="evidence" value="ECO:0007669"/>
    <property type="project" value="TreeGrafter"/>
</dbReference>
<dbReference type="EMBL" id="WJKJ01000026">
    <property type="protein sequence ID" value="MBD3363760.1"/>
    <property type="molecule type" value="Genomic_DNA"/>
</dbReference>
<name>A0A9D5K8U6_UNCW3</name>
<dbReference type="SUPFAM" id="SSF52218">
    <property type="entry name" value="Flavoproteins"/>
    <property type="match status" value="1"/>
</dbReference>
<protein>
    <recommendedName>
        <fullName evidence="1">Flavodoxin-like domain-containing protein</fullName>
    </recommendedName>
</protein>
<evidence type="ECO:0000313" key="3">
    <source>
        <dbReference type="Proteomes" id="UP000630660"/>
    </source>
</evidence>
<proteinExistence type="predicted"/>
<dbReference type="GO" id="GO:0010181">
    <property type="term" value="F:FMN binding"/>
    <property type="evidence" value="ECO:0007669"/>
    <property type="project" value="InterPro"/>
</dbReference>
<dbReference type="InterPro" id="IPR026816">
    <property type="entry name" value="Flavodoxin_dom"/>
</dbReference>
<reference evidence="2" key="1">
    <citation type="submission" date="2019-11" db="EMBL/GenBank/DDBJ databases">
        <title>Microbial mats filling the niche in hypersaline microbial mats.</title>
        <authorList>
            <person name="Wong H.L."/>
            <person name="Macleod F.I."/>
            <person name="White R.A. III"/>
            <person name="Burns B.P."/>
        </authorList>
    </citation>
    <scope>NUCLEOTIDE SEQUENCE</scope>
    <source>
        <strain evidence="2">Bin_327</strain>
    </source>
</reference>
<organism evidence="2 3">
    <name type="scientific">candidate division WOR-3 bacterium</name>
    <dbReference type="NCBI Taxonomy" id="2052148"/>
    <lineage>
        <taxon>Bacteria</taxon>
        <taxon>Bacteria division WOR-3</taxon>
    </lineage>
</organism>
<feature type="domain" description="Flavodoxin-like" evidence="1">
    <location>
        <begin position="7"/>
        <end position="158"/>
    </location>
</feature>
<evidence type="ECO:0000259" key="1">
    <source>
        <dbReference type="PROSITE" id="PS50902"/>
    </source>
</evidence>
<dbReference type="PANTHER" id="PTHR38030">
    <property type="entry name" value="PROTOPORPHYRINOGEN IX DEHYDROGENASE [MENAQUINONE]"/>
    <property type="match status" value="1"/>
</dbReference>
<dbReference type="Gene3D" id="3.40.50.360">
    <property type="match status" value="1"/>
</dbReference>
<dbReference type="AlphaFoldDB" id="A0A9D5K8U6"/>
<dbReference type="PROSITE" id="PS50902">
    <property type="entry name" value="FLAVODOXIN_LIKE"/>
    <property type="match status" value="1"/>
</dbReference>
<evidence type="ECO:0000313" key="2">
    <source>
        <dbReference type="EMBL" id="MBD3363760.1"/>
    </source>
</evidence>
<gene>
    <name evidence="2" type="ORF">GF359_00945</name>
</gene>
<sequence length="165" mass="17942">MERTMKVLVAYATRYGSTGEVAEKIGEVMRSKGAEVDVANIKDKPDPAGYDAAVVGGAVYIMMLSGKTKGFVAKHKKKLRDMPVAYFVLSGTMKDDTSENREKIGSKLNPLKKKAEPVDVGLFGGAFDPSKGPKMMADEPATDDRNWDAIAAWAEGVYEKFEGKK</sequence>